<dbReference type="PROSITE" id="PS50086">
    <property type="entry name" value="TBC_RABGAP"/>
    <property type="match status" value="1"/>
</dbReference>
<evidence type="ECO:0000313" key="4">
    <source>
        <dbReference type="Proteomes" id="UP001412067"/>
    </source>
</evidence>
<reference evidence="3 4" key="1">
    <citation type="journal article" date="2022" name="Nat. Plants">
        <title>Genomes of leafy and leafless Platanthera orchids illuminate the evolution of mycoheterotrophy.</title>
        <authorList>
            <person name="Li M.H."/>
            <person name="Liu K.W."/>
            <person name="Li Z."/>
            <person name="Lu H.C."/>
            <person name="Ye Q.L."/>
            <person name="Zhang D."/>
            <person name="Wang J.Y."/>
            <person name="Li Y.F."/>
            <person name="Zhong Z.M."/>
            <person name="Liu X."/>
            <person name="Yu X."/>
            <person name="Liu D.K."/>
            <person name="Tu X.D."/>
            <person name="Liu B."/>
            <person name="Hao Y."/>
            <person name="Liao X.Y."/>
            <person name="Jiang Y.T."/>
            <person name="Sun W.H."/>
            <person name="Chen J."/>
            <person name="Chen Y.Q."/>
            <person name="Ai Y."/>
            <person name="Zhai J.W."/>
            <person name="Wu S.S."/>
            <person name="Zhou Z."/>
            <person name="Hsiao Y.Y."/>
            <person name="Wu W.L."/>
            <person name="Chen Y.Y."/>
            <person name="Lin Y.F."/>
            <person name="Hsu J.L."/>
            <person name="Li C.Y."/>
            <person name="Wang Z.W."/>
            <person name="Zhao X."/>
            <person name="Zhong W.Y."/>
            <person name="Ma X.K."/>
            <person name="Ma L."/>
            <person name="Huang J."/>
            <person name="Chen G.Z."/>
            <person name="Huang M.Z."/>
            <person name="Huang L."/>
            <person name="Peng D.H."/>
            <person name="Luo Y.B."/>
            <person name="Zou S.Q."/>
            <person name="Chen S.P."/>
            <person name="Lan S."/>
            <person name="Tsai W.C."/>
            <person name="Van de Peer Y."/>
            <person name="Liu Z.J."/>
        </authorList>
    </citation>
    <scope>NUCLEOTIDE SEQUENCE [LARGE SCALE GENOMIC DNA]</scope>
    <source>
        <strain evidence="3">Lor288</strain>
    </source>
</reference>
<dbReference type="SMART" id="SM00164">
    <property type="entry name" value="TBC"/>
    <property type="match status" value="1"/>
</dbReference>
<evidence type="ECO:0000259" key="2">
    <source>
        <dbReference type="PROSITE" id="PS50086"/>
    </source>
</evidence>
<dbReference type="SUPFAM" id="SSF47923">
    <property type="entry name" value="Ypt/Rab-GAP domain of gyp1p"/>
    <property type="match status" value="2"/>
</dbReference>
<name>A0ABR2LU88_9ASPA</name>
<evidence type="ECO:0000256" key="1">
    <source>
        <dbReference type="SAM" id="MobiDB-lite"/>
    </source>
</evidence>
<sequence length="471" mass="51291">MQALLMRLRTNNRVRPNDHRGKFTQGSTRKARNGLDVASSQRTGMRQTGTNSGGQEGGGGGSQLAACVSGGSIVAPPHRRDRVLSRWHGGFPHALSLIGLLLLLMSEENAFWTLMAIIDDYFDGYYTEEMIESQVDQLVLEELVLNHLDYLGVEVAWIAGPWFLSIFVNMLPWESVLRVWDVLLFEGTRVMLFRTALALLELYGPALVTTKDAGDAVTLLQSLTGSTFDSSQLVLTAYSVDGLPLSLTADQEPDSGIDLKKQGGLDGYSEDFQKPKVRPWIGISPPDVSQISGQHWWMLELTFLAAGRGSLLLNDGQMEVTWLKAELCALLEEKKSAVLRPRSRLRPLPHLSPPASPPYIQTTSISPSPILTGSPVPLLKPSCPLAIPPLGPVVFPSPTPAPDHSTAGPFSFSPSLTTKSNHPYKPDLLSHPSCSSPLQYPIPNKSSQPNIPSHLPATQIPSQNLSRSIST</sequence>
<feature type="region of interest" description="Disordered" evidence="1">
    <location>
        <begin position="13"/>
        <end position="62"/>
    </location>
</feature>
<dbReference type="InterPro" id="IPR000195">
    <property type="entry name" value="Rab-GAP-TBC_dom"/>
</dbReference>
<feature type="region of interest" description="Disordered" evidence="1">
    <location>
        <begin position="398"/>
        <end position="471"/>
    </location>
</feature>
<comment type="caution">
    <text evidence="3">The sequence shown here is derived from an EMBL/GenBank/DDBJ whole genome shotgun (WGS) entry which is preliminary data.</text>
</comment>
<dbReference type="Gene3D" id="1.10.472.80">
    <property type="entry name" value="Ypt/Rab-GAP domain of gyp1p, domain 3"/>
    <property type="match status" value="1"/>
</dbReference>
<evidence type="ECO:0000313" key="3">
    <source>
        <dbReference type="EMBL" id="KAK8950336.1"/>
    </source>
</evidence>
<organism evidence="3 4">
    <name type="scientific">Platanthera guangdongensis</name>
    <dbReference type="NCBI Taxonomy" id="2320717"/>
    <lineage>
        <taxon>Eukaryota</taxon>
        <taxon>Viridiplantae</taxon>
        <taxon>Streptophyta</taxon>
        <taxon>Embryophyta</taxon>
        <taxon>Tracheophyta</taxon>
        <taxon>Spermatophyta</taxon>
        <taxon>Magnoliopsida</taxon>
        <taxon>Liliopsida</taxon>
        <taxon>Asparagales</taxon>
        <taxon>Orchidaceae</taxon>
        <taxon>Orchidoideae</taxon>
        <taxon>Orchideae</taxon>
        <taxon>Orchidinae</taxon>
        <taxon>Platanthera</taxon>
    </lineage>
</organism>
<gene>
    <name evidence="3" type="ORF">KSP40_PGU011837</name>
</gene>
<dbReference type="PANTHER" id="PTHR47219:SF20">
    <property type="entry name" value="TBC1 DOMAIN FAMILY MEMBER 2B"/>
    <property type="match status" value="1"/>
</dbReference>
<proteinExistence type="predicted"/>
<dbReference type="Proteomes" id="UP001412067">
    <property type="component" value="Unassembled WGS sequence"/>
</dbReference>
<dbReference type="Pfam" id="PF00566">
    <property type="entry name" value="RabGAP-TBC"/>
    <property type="match status" value="1"/>
</dbReference>
<dbReference type="EMBL" id="JBBWWR010000015">
    <property type="protein sequence ID" value="KAK8950336.1"/>
    <property type="molecule type" value="Genomic_DNA"/>
</dbReference>
<keyword evidence="4" id="KW-1185">Reference proteome</keyword>
<feature type="compositionally biased region" description="Polar residues" evidence="1">
    <location>
        <begin position="432"/>
        <end position="451"/>
    </location>
</feature>
<feature type="compositionally biased region" description="Gly residues" evidence="1">
    <location>
        <begin position="51"/>
        <end position="62"/>
    </location>
</feature>
<dbReference type="InterPro" id="IPR050302">
    <property type="entry name" value="Rab_GAP_TBC_domain"/>
</dbReference>
<protein>
    <recommendedName>
        <fullName evidence="2">Rab-GAP TBC domain-containing protein</fullName>
    </recommendedName>
</protein>
<feature type="domain" description="Rab-GAP TBC" evidence="2">
    <location>
        <begin position="1"/>
        <end position="187"/>
    </location>
</feature>
<dbReference type="InterPro" id="IPR035969">
    <property type="entry name" value="Rab-GAP_TBC_sf"/>
</dbReference>
<accession>A0ABR2LU88</accession>
<dbReference type="PANTHER" id="PTHR47219">
    <property type="entry name" value="RAB GTPASE-ACTIVATING PROTEIN 1-LIKE"/>
    <property type="match status" value="1"/>
</dbReference>
<feature type="compositionally biased region" description="Polar residues" evidence="1">
    <location>
        <begin position="459"/>
        <end position="471"/>
    </location>
</feature>
<feature type="compositionally biased region" description="Polar residues" evidence="1">
    <location>
        <begin position="412"/>
        <end position="421"/>
    </location>
</feature>